<dbReference type="Proteomes" id="UP001157006">
    <property type="component" value="Chromosome 1L"/>
</dbReference>
<keyword evidence="1" id="KW-0472">Membrane</keyword>
<accession>A0AAV0YNM1</accession>
<organism evidence="2 3">
    <name type="scientific">Vicia faba</name>
    <name type="common">Broad bean</name>
    <name type="synonym">Faba vulgaris</name>
    <dbReference type="NCBI Taxonomy" id="3906"/>
    <lineage>
        <taxon>Eukaryota</taxon>
        <taxon>Viridiplantae</taxon>
        <taxon>Streptophyta</taxon>
        <taxon>Embryophyta</taxon>
        <taxon>Tracheophyta</taxon>
        <taxon>Spermatophyta</taxon>
        <taxon>Magnoliopsida</taxon>
        <taxon>eudicotyledons</taxon>
        <taxon>Gunneridae</taxon>
        <taxon>Pentapetalae</taxon>
        <taxon>rosids</taxon>
        <taxon>fabids</taxon>
        <taxon>Fabales</taxon>
        <taxon>Fabaceae</taxon>
        <taxon>Papilionoideae</taxon>
        <taxon>50 kb inversion clade</taxon>
        <taxon>NPAAA clade</taxon>
        <taxon>Hologalegina</taxon>
        <taxon>IRL clade</taxon>
        <taxon>Fabeae</taxon>
        <taxon>Vicia</taxon>
    </lineage>
</organism>
<evidence type="ECO:0000313" key="2">
    <source>
        <dbReference type="EMBL" id="CAI8587571.1"/>
    </source>
</evidence>
<dbReference type="EMBL" id="OX451736">
    <property type="protein sequence ID" value="CAI8587571.1"/>
    <property type="molecule type" value="Genomic_DNA"/>
</dbReference>
<evidence type="ECO:0000313" key="3">
    <source>
        <dbReference type="Proteomes" id="UP001157006"/>
    </source>
</evidence>
<dbReference type="AlphaFoldDB" id="A0AAV0YNM1"/>
<sequence>MNITNLMSGLLTTSGWSPLLYSSLSSLRYSMSPLLNFIPKFGPLHEDSILFVRAYITPTTDVLFSLYETKVVVAKGIWVFVSVIPGLLCFFHIPPIIRNGKDKFIKVRGNVHFPKVIYEDDGVFSISSLLDESAYGNYRLQPKQTKCHRERGDPIFGTILYHIVTTPNYWSFWQG</sequence>
<proteinExistence type="predicted"/>
<gene>
    <name evidence="2" type="ORF">VFH_I306160</name>
</gene>
<reference evidence="2 3" key="1">
    <citation type="submission" date="2023-01" db="EMBL/GenBank/DDBJ databases">
        <authorList>
            <person name="Kreplak J."/>
        </authorList>
    </citation>
    <scope>NUCLEOTIDE SEQUENCE [LARGE SCALE GENOMIC DNA]</scope>
</reference>
<keyword evidence="1" id="KW-1133">Transmembrane helix</keyword>
<name>A0AAV0YNM1_VICFA</name>
<evidence type="ECO:0000256" key="1">
    <source>
        <dbReference type="SAM" id="Phobius"/>
    </source>
</evidence>
<keyword evidence="1" id="KW-0812">Transmembrane</keyword>
<keyword evidence="3" id="KW-1185">Reference proteome</keyword>
<protein>
    <submittedName>
        <fullName evidence="2">Uncharacterized protein</fullName>
    </submittedName>
</protein>
<feature type="transmembrane region" description="Helical" evidence="1">
    <location>
        <begin position="77"/>
        <end position="97"/>
    </location>
</feature>